<protein>
    <submittedName>
        <fullName evidence="1">Uncharacterized protein</fullName>
    </submittedName>
</protein>
<keyword evidence="2" id="KW-1185">Reference proteome</keyword>
<sequence length="104" mass="11845">MSWTWHPRARDELTNAKRSPGGSVLVGELKASTYSVSLGEGPTIPQVHPRIRLLPVATHEQWTLLYAEQHDGNYIALHLVNREWDKVPRPAFTLAMRRLENNGH</sequence>
<evidence type="ECO:0000313" key="1">
    <source>
        <dbReference type="EMBL" id="GEO34321.1"/>
    </source>
</evidence>
<dbReference type="AlphaFoldDB" id="A0A512DCX2"/>
<comment type="caution">
    <text evidence="1">The sequence shown here is derived from an EMBL/GenBank/DDBJ whole genome shotgun (WGS) entry which is preliminary data.</text>
</comment>
<organism evidence="1 2">
    <name type="scientific">Cellulomonas aerilata</name>
    <dbReference type="NCBI Taxonomy" id="515326"/>
    <lineage>
        <taxon>Bacteria</taxon>
        <taxon>Bacillati</taxon>
        <taxon>Actinomycetota</taxon>
        <taxon>Actinomycetes</taxon>
        <taxon>Micrococcales</taxon>
        <taxon>Cellulomonadaceae</taxon>
        <taxon>Cellulomonas</taxon>
    </lineage>
</organism>
<dbReference type="EMBL" id="BJYY01000013">
    <property type="protein sequence ID" value="GEO34321.1"/>
    <property type="molecule type" value="Genomic_DNA"/>
</dbReference>
<name>A0A512DCX2_9CELL</name>
<gene>
    <name evidence="1" type="ORF">CAE01nite_20460</name>
</gene>
<reference evidence="1 2" key="1">
    <citation type="submission" date="2019-07" db="EMBL/GenBank/DDBJ databases">
        <title>Whole genome shotgun sequence of Cellulomonas aerilata NBRC 106308.</title>
        <authorList>
            <person name="Hosoyama A."/>
            <person name="Uohara A."/>
            <person name="Ohji S."/>
            <person name="Ichikawa N."/>
        </authorList>
    </citation>
    <scope>NUCLEOTIDE SEQUENCE [LARGE SCALE GENOMIC DNA]</scope>
    <source>
        <strain evidence="1 2">NBRC 106308</strain>
    </source>
</reference>
<dbReference type="Proteomes" id="UP000321181">
    <property type="component" value="Unassembled WGS sequence"/>
</dbReference>
<evidence type="ECO:0000313" key="2">
    <source>
        <dbReference type="Proteomes" id="UP000321181"/>
    </source>
</evidence>
<proteinExistence type="predicted"/>
<accession>A0A512DCX2</accession>